<evidence type="ECO:0000256" key="7">
    <source>
        <dbReference type="PIRSR" id="PIRSR618044-1"/>
    </source>
</evidence>
<comment type="similarity">
    <text evidence="1 9">Belongs to the peptidase S11 family.</text>
</comment>
<dbReference type="GO" id="GO:0009002">
    <property type="term" value="F:serine-type D-Ala-D-Ala carboxypeptidase activity"/>
    <property type="evidence" value="ECO:0007669"/>
    <property type="project" value="InterPro"/>
</dbReference>
<name>A0A1G2QJZ2_9BACT</name>
<dbReference type="PANTHER" id="PTHR35333">
    <property type="entry name" value="BETA-LACTAMASE"/>
    <property type="match status" value="1"/>
</dbReference>
<keyword evidence="6" id="KW-0961">Cell wall biogenesis/degradation</keyword>
<feature type="active site" description="Proton acceptor" evidence="7">
    <location>
        <position position="101"/>
    </location>
</feature>
<feature type="domain" description="Peptidase S11 D-alanyl-D-alanine carboxypeptidase A N-terminal" evidence="10">
    <location>
        <begin position="68"/>
        <end position="297"/>
    </location>
</feature>
<gene>
    <name evidence="11" type="ORF">A2569_00375</name>
</gene>
<dbReference type="GO" id="GO:0046677">
    <property type="term" value="P:response to antibiotic"/>
    <property type="evidence" value="ECO:0007669"/>
    <property type="project" value="InterPro"/>
</dbReference>
<keyword evidence="2" id="KW-0732">Signal</keyword>
<evidence type="ECO:0000256" key="8">
    <source>
        <dbReference type="PIRSR" id="PIRSR618044-2"/>
    </source>
</evidence>
<keyword evidence="3" id="KW-0378">Hydrolase</keyword>
<accession>A0A1G2QJZ2</accession>
<dbReference type="InterPro" id="IPR000871">
    <property type="entry name" value="Beta-lactam_class-A"/>
</dbReference>
<protein>
    <recommendedName>
        <fullName evidence="10">Peptidase S11 D-alanyl-D-alanine carboxypeptidase A N-terminal domain-containing protein</fullName>
    </recommendedName>
</protein>
<dbReference type="GO" id="GO:0008800">
    <property type="term" value="F:beta-lactamase activity"/>
    <property type="evidence" value="ECO:0007669"/>
    <property type="project" value="InterPro"/>
</dbReference>
<evidence type="ECO:0000256" key="6">
    <source>
        <dbReference type="ARBA" id="ARBA00023316"/>
    </source>
</evidence>
<feature type="active site" evidence="7">
    <location>
        <position position="152"/>
    </location>
</feature>
<keyword evidence="4" id="KW-0133">Cell shape</keyword>
<sequence length="314" mass="33252">MNIAPAEKRERLLAGAVAALIVLALGGLTAASTALNRVEREGTQERIADAPEVQARAAISDNLFDRVSITARAAYVYDLSTKTVLYERNASAQLPLASLTKLMTALVAYDVLSPDQQVAISEETLYPEGNSGLRAGDSWSLEDITAITLIASSNDGAEALASVASSARVNGQSDSARLMNEKGREIGLTETFFTNSTGLDVSGTQGGSYGSARDIARLFVYMIEERLPIVEFTRHERWSGRSKSGELITVNNTNELVGSIPGFIAGKTGLTDLAGGNLVVAFDRGLNEPVVVVVLGSTQEGRFSDVVALARAAR</sequence>
<proteinExistence type="inferred from homology"/>
<dbReference type="InterPro" id="IPR018044">
    <property type="entry name" value="Peptidase_S11"/>
</dbReference>
<dbReference type="SUPFAM" id="SSF56601">
    <property type="entry name" value="beta-lactamase/transpeptidase-like"/>
    <property type="match status" value="1"/>
</dbReference>
<dbReference type="Proteomes" id="UP000177090">
    <property type="component" value="Unassembled WGS sequence"/>
</dbReference>
<evidence type="ECO:0000256" key="5">
    <source>
        <dbReference type="ARBA" id="ARBA00022984"/>
    </source>
</evidence>
<dbReference type="Gene3D" id="3.40.710.10">
    <property type="entry name" value="DD-peptidase/beta-lactamase superfamily"/>
    <property type="match status" value="1"/>
</dbReference>
<evidence type="ECO:0000256" key="9">
    <source>
        <dbReference type="RuleBase" id="RU004016"/>
    </source>
</evidence>
<evidence type="ECO:0000259" key="10">
    <source>
        <dbReference type="Pfam" id="PF00768"/>
    </source>
</evidence>
<dbReference type="GO" id="GO:0030655">
    <property type="term" value="P:beta-lactam antibiotic catabolic process"/>
    <property type="evidence" value="ECO:0007669"/>
    <property type="project" value="InterPro"/>
</dbReference>
<evidence type="ECO:0000256" key="1">
    <source>
        <dbReference type="ARBA" id="ARBA00007164"/>
    </source>
</evidence>
<dbReference type="AlphaFoldDB" id="A0A1G2QJZ2"/>
<dbReference type="GO" id="GO:0071555">
    <property type="term" value="P:cell wall organization"/>
    <property type="evidence" value="ECO:0007669"/>
    <property type="project" value="UniProtKB-KW"/>
</dbReference>
<comment type="caution">
    <text evidence="11">The sequence shown here is derived from an EMBL/GenBank/DDBJ whole genome shotgun (WGS) entry which is preliminary data.</text>
</comment>
<organism evidence="11 12">
    <name type="scientific">Candidatus Vogelbacteria bacterium RIFOXYD1_FULL_51_18</name>
    <dbReference type="NCBI Taxonomy" id="1802440"/>
    <lineage>
        <taxon>Bacteria</taxon>
        <taxon>Candidatus Vogeliibacteriota</taxon>
    </lineage>
</organism>
<keyword evidence="5" id="KW-0573">Peptidoglycan synthesis</keyword>
<dbReference type="EMBL" id="MHTL01000010">
    <property type="protein sequence ID" value="OHA60723.1"/>
    <property type="molecule type" value="Genomic_DNA"/>
</dbReference>
<dbReference type="GO" id="GO:0009252">
    <property type="term" value="P:peptidoglycan biosynthetic process"/>
    <property type="evidence" value="ECO:0007669"/>
    <property type="project" value="UniProtKB-KW"/>
</dbReference>
<evidence type="ECO:0000256" key="2">
    <source>
        <dbReference type="ARBA" id="ARBA00022729"/>
    </source>
</evidence>
<feature type="active site" description="Acyl-ester intermediate" evidence="7">
    <location>
        <position position="98"/>
    </location>
</feature>
<dbReference type="PRINTS" id="PR00725">
    <property type="entry name" value="DADACBPTASE1"/>
</dbReference>
<reference evidence="11 12" key="1">
    <citation type="journal article" date="2016" name="Nat. Commun.">
        <title>Thousands of microbial genomes shed light on interconnected biogeochemical processes in an aquifer system.</title>
        <authorList>
            <person name="Anantharaman K."/>
            <person name="Brown C.T."/>
            <person name="Hug L.A."/>
            <person name="Sharon I."/>
            <person name="Castelle C.J."/>
            <person name="Probst A.J."/>
            <person name="Thomas B.C."/>
            <person name="Singh A."/>
            <person name="Wilkins M.J."/>
            <person name="Karaoz U."/>
            <person name="Brodie E.L."/>
            <person name="Williams K.H."/>
            <person name="Hubbard S.S."/>
            <person name="Banfield J.F."/>
        </authorList>
    </citation>
    <scope>NUCLEOTIDE SEQUENCE [LARGE SCALE GENOMIC DNA]</scope>
</reference>
<dbReference type="GO" id="GO:0008360">
    <property type="term" value="P:regulation of cell shape"/>
    <property type="evidence" value="ECO:0007669"/>
    <property type="project" value="UniProtKB-KW"/>
</dbReference>
<dbReference type="PANTHER" id="PTHR35333:SF3">
    <property type="entry name" value="BETA-LACTAMASE-TYPE TRANSPEPTIDASE FOLD CONTAINING PROTEIN"/>
    <property type="match status" value="1"/>
</dbReference>
<feature type="binding site" evidence="8">
    <location>
        <position position="267"/>
    </location>
    <ligand>
        <name>substrate</name>
    </ligand>
</feature>
<dbReference type="InterPro" id="IPR012338">
    <property type="entry name" value="Beta-lactam/transpept-like"/>
</dbReference>
<evidence type="ECO:0000256" key="4">
    <source>
        <dbReference type="ARBA" id="ARBA00022960"/>
    </source>
</evidence>
<dbReference type="Pfam" id="PF00768">
    <property type="entry name" value="Peptidase_S11"/>
    <property type="match status" value="1"/>
</dbReference>
<dbReference type="GO" id="GO:0006508">
    <property type="term" value="P:proteolysis"/>
    <property type="evidence" value="ECO:0007669"/>
    <property type="project" value="InterPro"/>
</dbReference>
<evidence type="ECO:0000313" key="12">
    <source>
        <dbReference type="Proteomes" id="UP000177090"/>
    </source>
</evidence>
<evidence type="ECO:0000313" key="11">
    <source>
        <dbReference type="EMBL" id="OHA60723.1"/>
    </source>
</evidence>
<dbReference type="STRING" id="1802440.A2569_00375"/>
<evidence type="ECO:0000256" key="3">
    <source>
        <dbReference type="ARBA" id="ARBA00022801"/>
    </source>
</evidence>
<dbReference type="InterPro" id="IPR001967">
    <property type="entry name" value="Peptidase_S11_N"/>
</dbReference>